<evidence type="ECO:0000313" key="1">
    <source>
        <dbReference type="EMBL" id="CAK1245362.1"/>
    </source>
</evidence>
<comment type="caution">
    <text evidence="1">The sequence shown here is derived from an EMBL/GenBank/DDBJ whole genome shotgun (WGS) entry which is preliminary data.</text>
</comment>
<evidence type="ECO:0000313" key="2">
    <source>
        <dbReference type="Proteomes" id="UP001314261"/>
    </source>
</evidence>
<dbReference type="Proteomes" id="UP001314261">
    <property type="component" value="Unassembled WGS sequence"/>
</dbReference>
<keyword evidence="2" id="KW-1185">Reference proteome</keyword>
<proteinExistence type="predicted"/>
<name>A0ABN9YUA1_9LACO</name>
<organism evidence="1 2">
    <name type="scientific">Fructobacillus fructosus</name>
    <dbReference type="NCBI Taxonomy" id="1631"/>
    <lineage>
        <taxon>Bacteria</taxon>
        <taxon>Bacillati</taxon>
        <taxon>Bacillota</taxon>
        <taxon>Bacilli</taxon>
        <taxon>Lactobacillales</taxon>
        <taxon>Lactobacillaceae</taxon>
        <taxon>Fructobacillus</taxon>
    </lineage>
</organism>
<dbReference type="Gene3D" id="3.40.630.30">
    <property type="match status" value="1"/>
</dbReference>
<accession>A0ABN9YUA1</accession>
<protein>
    <submittedName>
        <fullName evidence="1">Ribosomal protein S18 acetylase RimI and related acetyltransferases (RimI)</fullName>
    </submittedName>
</protein>
<dbReference type="EMBL" id="CAUZLR010000006">
    <property type="protein sequence ID" value="CAK1245362.1"/>
    <property type="molecule type" value="Genomic_DNA"/>
</dbReference>
<dbReference type="GO" id="GO:0005840">
    <property type="term" value="C:ribosome"/>
    <property type="evidence" value="ECO:0007669"/>
    <property type="project" value="UniProtKB-KW"/>
</dbReference>
<reference evidence="1 2" key="1">
    <citation type="submission" date="2023-10" db="EMBL/GenBank/DDBJ databases">
        <authorList>
            <person name="Botero Cardona J."/>
        </authorList>
    </citation>
    <scope>NUCLEOTIDE SEQUENCE [LARGE SCALE GENOMIC DNA]</scope>
    <source>
        <strain evidence="1 2">R-54839</strain>
    </source>
</reference>
<gene>
    <name evidence="1" type="ORF">R54839_PPFHFPJH_01091</name>
</gene>
<keyword evidence="1" id="KW-0689">Ribosomal protein</keyword>
<dbReference type="RefSeq" id="WP_338346290.1">
    <property type="nucleotide sequence ID" value="NZ_CAUZLR010000006.1"/>
</dbReference>
<sequence>MAKPPFNFYAVSGLVDTEPVRQYTSGVQELDTFIHGGYKDLEENNVTALSAVFLGNTIVGMYALSSASTQAISKNKQRELAFGDAGNYNSLPLLSIDHLSVNEPYQYESTVDHPGLGTAILRHIFRIVVDLRMDYGVAIAGIIVDSLPGPVDFYLSRGFVYFNEHEENAINKETYKLVISYDKIEKACEL</sequence>
<keyword evidence="1" id="KW-0687">Ribonucleoprotein</keyword>